<protein>
    <submittedName>
        <fullName evidence="1">Type 1 glutamine amidotransferase</fullName>
    </submittedName>
</protein>
<dbReference type="InterPro" id="IPR029062">
    <property type="entry name" value="Class_I_gatase-like"/>
</dbReference>
<dbReference type="GO" id="GO:0006598">
    <property type="term" value="P:polyamine catabolic process"/>
    <property type="evidence" value="ECO:0007669"/>
    <property type="project" value="TreeGrafter"/>
</dbReference>
<dbReference type="Pfam" id="PF07722">
    <property type="entry name" value="Peptidase_C26"/>
    <property type="match status" value="1"/>
</dbReference>
<accession>A0AA41TZE1</accession>
<reference evidence="1" key="1">
    <citation type="submission" date="2022-01" db="EMBL/GenBank/DDBJ databases">
        <title>Genome-Based Taxonomic Classification of the Phylum Actinobacteria.</title>
        <authorList>
            <person name="Gao Y."/>
        </authorList>
    </citation>
    <scope>NUCLEOTIDE SEQUENCE</scope>
    <source>
        <strain evidence="1">KLBMP 8922</strain>
    </source>
</reference>
<keyword evidence="2" id="KW-1185">Reference proteome</keyword>
<dbReference type="EMBL" id="JAKFHA010000008">
    <property type="protein sequence ID" value="MCF2528733.1"/>
    <property type="molecule type" value="Genomic_DNA"/>
</dbReference>
<organism evidence="1 2">
    <name type="scientific">Yinghuangia soli</name>
    <dbReference type="NCBI Taxonomy" id="2908204"/>
    <lineage>
        <taxon>Bacteria</taxon>
        <taxon>Bacillati</taxon>
        <taxon>Actinomycetota</taxon>
        <taxon>Actinomycetes</taxon>
        <taxon>Kitasatosporales</taxon>
        <taxon>Streptomycetaceae</taxon>
        <taxon>Yinghuangia</taxon>
    </lineage>
</organism>
<sequence length="240" mass="25557">MTGRPRIAVPGRFSASASALRYRAVVNAHALLEAVWAAGGDPVTLLPTPDPTPEETAARLAAYDGVLLPGGADINPALYGAAPEPGTDPPDDVQDAFDLAVLEYAIGHAVPLLTVCRGTQLLNAALGGTLDQAFADPHVHVVQKVTPVDPVLFGPDSIPVSCYHRQRIDVLADALEPFAYAEDGTIEAVRYRAAPGWVFGVQWHPEDTAATDAHQQLLLEHFVAAARDRGRDARHLRQTS</sequence>
<dbReference type="CDD" id="cd01745">
    <property type="entry name" value="GATase1_2"/>
    <property type="match status" value="1"/>
</dbReference>
<dbReference type="AlphaFoldDB" id="A0AA41TZE1"/>
<dbReference type="RefSeq" id="WP_235052902.1">
    <property type="nucleotide sequence ID" value="NZ_JAKFHA010000008.1"/>
</dbReference>
<dbReference type="PANTHER" id="PTHR43235">
    <property type="entry name" value="GLUTAMINE AMIDOTRANSFERASE PB2B2.05-RELATED"/>
    <property type="match status" value="1"/>
</dbReference>
<dbReference type="InterPro" id="IPR011697">
    <property type="entry name" value="Peptidase_C26"/>
</dbReference>
<proteinExistence type="predicted"/>
<dbReference type="Proteomes" id="UP001165378">
    <property type="component" value="Unassembled WGS sequence"/>
</dbReference>
<name>A0AA41TZE1_9ACTN</name>
<dbReference type="SUPFAM" id="SSF52317">
    <property type="entry name" value="Class I glutamine amidotransferase-like"/>
    <property type="match status" value="1"/>
</dbReference>
<dbReference type="GO" id="GO:0005829">
    <property type="term" value="C:cytosol"/>
    <property type="evidence" value="ECO:0007669"/>
    <property type="project" value="TreeGrafter"/>
</dbReference>
<dbReference type="InterPro" id="IPR044668">
    <property type="entry name" value="PuuD-like"/>
</dbReference>
<evidence type="ECO:0000313" key="2">
    <source>
        <dbReference type="Proteomes" id="UP001165378"/>
    </source>
</evidence>
<dbReference type="Gene3D" id="3.40.50.880">
    <property type="match status" value="1"/>
</dbReference>
<dbReference type="PROSITE" id="PS51273">
    <property type="entry name" value="GATASE_TYPE_1"/>
    <property type="match status" value="1"/>
</dbReference>
<gene>
    <name evidence="1" type="ORF">LZ495_16140</name>
</gene>
<dbReference type="GO" id="GO:0033969">
    <property type="term" value="F:gamma-glutamyl-gamma-aminobutyrate hydrolase activity"/>
    <property type="evidence" value="ECO:0007669"/>
    <property type="project" value="TreeGrafter"/>
</dbReference>
<dbReference type="PANTHER" id="PTHR43235:SF1">
    <property type="entry name" value="GLUTAMINE AMIDOTRANSFERASE PB2B2.05-RELATED"/>
    <property type="match status" value="1"/>
</dbReference>
<evidence type="ECO:0000313" key="1">
    <source>
        <dbReference type="EMBL" id="MCF2528733.1"/>
    </source>
</evidence>
<comment type="caution">
    <text evidence="1">The sequence shown here is derived from an EMBL/GenBank/DDBJ whole genome shotgun (WGS) entry which is preliminary data.</text>
</comment>
<keyword evidence="1" id="KW-0315">Glutamine amidotransferase</keyword>